<dbReference type="EMBL" id="JADBJN010000001">
    <property type="protein sequence ID" value="KAG5683137.1"/>
    <property type="molecule type" value="Genomic_DNA"/>
</dbReference>
<comment type="caution">
    <text evidence="1">The sequence shown here is derived from an EMBL/GenBank/DDBJ whole genome shotgun (WGS) entry which is preliminary data.</text>
</comment>
<dbReference type="PANTHER" id="PTHR13639:SF2">
    <property type="entry name" value="CYTOCHROME C OXIDASE ASSEMBLY FACTOR 4 HOMOLOG, MITOCHONDRIAL"/>
    <property type="match status" value="1"/>
</dbReference>
<sequence>MSATYTKQTDADDDPVTLMLQKTGCLDKHYKVQECIAETQDWRQCQNIVKEFKDCMQEYTEKQRQKYSSK</sequence>
<dbReference type="GO" id="GO:0005758">
    <property type="term" value="C:mitochondrial intermembrane space"/>
    <property type="evidence" value="ECO:0007669"/>
    <property type="project" value="InterPro"/>
</dbReference>
<dbReference type="Proteomes" id="UP001107558">
    <property type="component" value="Chromosome 1"/>
</dbReference>
<evidence type="ECO:0008006" key="3">
    <source>
        <dbReference type="Google" id="ProtNLM"/>
    </source>
</evidence>
<keyword evidence="2" id="KW-1185">Reference proteome</keyword>
<reference evidence="1" key="1">
    <citation type="submission" date="2021-03" db="EMBL/GenBank/DDBJ databases">
        <title>Chromosome level genome of the anhydrobiotic midge Polypedilum vanderplanki.</title>
        <authorList>
            <person name="Yoshida Y."/>
            <person name="Kikawada T."/>
            <person name="Gusev O."/>
        </authorList>
    </citation>
    <scope>NUCLEOTIDE SEQUENCE</scope>
    <source>
        <strain evidence="1">NIAS01</strain>
        <tissue evidence="1">Whole body or cell culture</tissue>
    </source>
</reference>
<evidence type="ECO:0000313" key="2">
    <source>
        <dbReference type="Proteomes" id="UP001107558"/>
    </source>
</evidence>
<dbReference type="AlphaFoldDB" id="A0A9J6CLL6"/>
<name>A0A9J6CLL6_POLVA</name>
<organism evidence="1 2">
    <name type="scientific">Polypedilum vanderplanki</name>
    <name type="common">Sleeping chironomid midge</name>
    <dbReference type="NCBI Taxonomy" id="319348"/>
    <lineage>
        <taxon>Eukaryota</taxon>
        <taxon>Metazoa</taxon>
        <taxon>Ecdysozoa</taxon>
        <taxon>Arthropoda</taxon>
        <taxon>Hexapoda</taxon>
        <taxon>Insecta</taxon>
        <taxon>Pterygota</taxon>
        <taxon>Neoptera</taxon>
        <taxon>Endopterygota</taxon>
        <taxon>Diptera</taxon>
        <taxon>Nematocera</taxon>
        <taxon>Chironomoidea</taxon>
        <taxon>Chironomidae</taxon>
        <taxon>Chironominae</taxon>
        <taxon>Polypedilum</taxon>
        <taxon>Polypedilum</taxon>
    </lineage>
</organism>
<dbReference type="GO" id="GO:0033617">
    <property type="term" value="P:mitochondrial respiratory chain complex IV assembly"/>
    <property type="evidence" value="ECO:0007669"/>
    <property type="project" value="InterPro"/>
</dbReference>
<dbReference type="InterPro" id="IPR039870">
    <property type="entry name" value="Coa4-like"/>
</dbReference>
<gene>
    <name evidence="1" type="ORF">PVAND_012437</name>
</gene>
<dbReference type="PANTHER" id="PTHR13639">
    <property type="entry name" value="CYTOCHROME C OXIDASE ASSEMBLY FACTOR 4 HOMOLOG, MITOCHONDRIAL"/>
    <property type="match status" value="1"/>
</dbReference>
<dbReference type="OrthoDB" id="5586401at2759"/>
<proteinExistence type="predicted"/>
<protein>
    <recommendedName>
        <fullName evidence="3">Cytochrome c oxidase assembly factor 4 homolog, mitochondrial</fullName>
    </recommendedName>
</protein>
<evidence type="ECO:0000313" key="1">
    <source>
        <dbReference type="EMBL" id="KAG5683137.1"/>
    </source>
</evidence>
<accession>A0A9J6CLL6</accession>